<gene>
    <name evidence="5" type="ORF">DFQ59_101617</name>
</gene>
<evidence type="ECO:0000259" key="3">
    <source>
        <dbReference type="Pfam" id="PF01855"/>
    </source>
</evidence>
<keyword evidence="5" id="KW-0670">Pyruvate</keyword>
<evidence type="ECO:0000259" key="4">
    <source>
        <dbReference type="Pfam" id="PF17147"/>
    </source>
</evidence>
<keyword evidence="1" id="KW-0560">Oxidoreductase</keyword>
<feature type="domain" description="Pyruvate/ketoisovalerate oxidoreductase catalytic" evidence="2">
    <location>
        <begin position="443"/>
        <end position="639"/>
    </location>
</feature>
<dbReference type="Proteomes" id="UP000252707">
    <property type="component" value="Unassembled WGS sequence"/>
</dbReference>
<reference evidence="5 6" key="1">
    <citation type="submission" date="2018-07" db="EMBL/GenBank/DDBJ databases">
        <title>Genomic Encyclopedia of Type Strains, Phase IV (KMG-IV): sequencing the most valuable type-strain genomes for metagenomic binning, comparative biology and taxonomic classification.</title>
        <authorList>
            <person name="Goeker M."/>
        </authorList>
    </citation>
    <scope>NUCLEOTIDE SEQUENCE [LARGE SCALE GENOMIC DNA]</scope>
    <source>
        <strain evidence="5 6">DSM 26407</strain>
    </source>
</reference>
<dbReference type="SUPFAM" id="SSF52518">
    <property type="entry name" value="Thiamin diphosphate-binding fold (THDP-binding)"/>
    <property type="match status" value="1"/>
</dbReference>
<accession>A0A369CKW6</accession>
<dbReference type="PANTHER" id="PTHR32154">
    <property type="entry name" value="PYRUVATE-FLAVODOXIN OXIDOREDUCTASE-RELATED"/>
    <property type="match status" value="1"/>
</dbReference>
<dbReference type="GO" id="GO:0016903">
    <property type="term" value="F:oxidoreductase activity, acting on the aldehyde or oxo group of donors"/>
    <property type="evidence" value="ECO:0007669"/>
    <property type="project" value="InterPro"/>
</dbReference>
<dbReference type="Gene3D" id="3.40.50.970">
    <property type="match status" value="1"/>
</dbReference>
<dbReference type="InterPro" id="IPR002880">
    <property type="entry name" value="Pyrv_Fd/Flavodoxin_OxRdtase_N"/>
</dbReference>
<dbReference type="Pfam" id="PF01558">
    <property type="entry name" value="POR"/>
    <property type="match status" value="1"/>
</dbReference>
<feature type="domain" description="Pyruvate flavodoxin/ferredoxin oxidoreductase pyrimidine binding" evidence="3">
    <location>
        <begin position="33"/>
        <end position="260"/>
    </location>
</feature>
<dbReference type="CDD" id="cd07034">
    <property type="entry name" value="TPP_PYR_PFOR_IOR-alpha_like"/>
    <property type="match status" value="1"/>
</dbReference>
<dbReference type="EMBL" id="QPJY01000001">
    <property type="protein sequence ID" value="RCX33316.1"/>
    <property type="molecule type" value="Genomic_DNA"/>
</dbReference>
<dbReference type="InterPro" id="IPR002869">
    <property type="entry name" value="Pyrv_flavodox_OxRed_cen"/>
</dbReference>
<evidence type="ECO:0000256" key="1">
    <source>
        <dbReference type="ARBA" id="ARBA00023002"/>
    </source>
</evidence>
<dbReference type="InterPro" id="IPR019752">
    <property type="entry name" value="Pyrv/ketoisovalerate_OxRed_cat"/>
</dbReference>
<evidence type="ECO:0000259" key="2">
    <source>
        <dbReference type="Pfam" id="PF01558"/>
    </source>
</evidence>
<dbReference type="Pfam" id="PF17147">
    <property type="entry name" value="PFOR_II"/>
    <property type="match status" value="1"/>
</dbReference>
<keyword evidence="6" id="KW-1185">Reference proteome</keyword>
<dbReference type="SUPFAM" id="SSF52922">
    <property type="entry name" value="TK C-terminal domain-like"/>
    <property type="match status" value="1"/>
</dbReference>
<protein>
    <submittedName>
        <fullName evidence="5">Pyruvate-ferredoxin/flavodoxin oxidoreductase</fullName>
    </submittedName>
</protein>
<dbReference type="OrthoDB" id="9794954at2"/>
<evidence type="ECO:0000313" key="5">
    <source>
        <dbReference type="EMBL" id="RCX33316.1"/>
    </source>
</evidence>
<dbReference type="InterPro" id="IPR033412">
    <property type="entry name" value="PFOR_II"/>
</dbReference>
<dbReference type="Gene3D" id="3.40.920.10">
    <property type="entry name" value="Pyruvate-ferredoxin oxidoreductase, PFOR, domain III"/>
    <property type="match status" value="1"/>
</dbReference>
<proteinExistence type="predicted"/>
<dbReference type="Pfam" id="PF01855">
    <property type="entry name" value="POR_N"/>
    <property type="match status" value="1"/>
</dbReference>
<dbReference type="InterPro" id="IPR009014">
    <property type="entry name" value="Transketo_C/PFOR_II"/>
</dbReference>
<dbReference type="AlphaFoldDB" id="A0A369CKW6"/>
<evidence type="ECO:0000313" key="6">
    <source>
        <dbReference type="Proteomes" id="UP000252707"/>
    </source>
</evidence>
<feature type="domain" description="Pyruvate:ferredoxin oxidoreductase core" evidence="4">
    <location>
        <begin position="282"/>
        <end position="363"/>
    </location>
</feature>
<dbReference type="GO" id="GO:0006979">
    <property type="term" value="P:response to oxidative stress"/>
    <property type="evidence" value="ECO:0007669"/>
    <property type="project" value="TreeGrafter"/>
</dbReference>
<dbReference type="PANTHER" id="PTHR32154:SF0">
    <property type="entry name" value="PYRUVATE-FLAVODOXIN OXIDOREDUCTASE-RELATED"/>
    <property type="match status" value="1"/>
</dbReference>
<organism evidence="5 6">
    <name type="scientific">Thioalbus denitrificans</name>
    <dbReference type="NCBI Taxonomy" id="547122"/>
    <lineage>
        <taxon>Bacteria</taxon>
        <taxon>Pseudomonadati</taxon>
        <taxon>Pseudomonadota</taxon>
        <taxon>Gammaproteobacteria</taxon>
        <taxon>Chromatiales</taxon>
        <taxon>Ectothiorhodospiraceae</taxon>
        <taxon>Thioalbus</taxon>
    </lineage>
</organism>
<sequence>MNATSNLAEQLAEFPYPGIPTTGDGTAAVVHVEIRATEAAAAYPITPSTQMGVGYQQAHANGWTNLWGQPIGWLELESEHSSASAAEGYALAGGRVTNFTSAQGLILMKEVLYTSAGKHLPMVLHVASRAITSQSLNVHAGHDDVMGVADTGWGILFAKNVQDAADLSLIARRVAEETMTPFIVSQDGFLTSHTIENFLAPEDDLIRDYLGDPREKIRKLFDPEHPLQIGVVQNQDSYMAGRIAQRVFYDQVPGKLQEAMDEYHRLTGRRYEPVEAYRMEDAEYAIMAMGSTAETAMAAVDHIRTLGIRVGAVNLTSFRPFPGARLVEVLKKVRAISVIERCDMPLQVDNPLTAELEAAFAKAMMGVEGYPEIDRIPMVHSGTGGLGSRDVTAGHMVAVARNMVAGGKRYFTLGIDHSTALAVESEPDVRPEGSFSIRGHSVGGYGSVTTNKVIATMLGDIFGFPVQAAPKYGSEKKGLPTNTYLTTTTGGKIMTHSELQQVEFVPLMDPNTWNMGNPLVGLQAGGAVFQHTDAGTPEALWASIPAWAKYFMLEHGIRFYGVDTIAIAREACQSDASLIQRFQGVVLLGAFLRITPFKDAAGMSDEELFARVREPLEKYFGKRGRKVVDDNLNAVKQGYGRVMEVPRAVMEATPAEERERGRAEWEKKGKDVNAFFI</sequence>
<dbReference type="FunFam" id="3.40.50.970:FF:000012">
    <property type="entry name" value="Pyruvate:ferredoxin (Flavodoxin) oxidoreductase"/>
    <property type="match status" value="1"/>
</dbReference>
<dbReference type="Gene3D" id="3.40.50.920">
    <property type="match status" value="1"/>
</dbReference>
<dbReference type="InterPro" id="IPR050722">
    <property type="entry name" value="Pyruvate:ferred/Flavod_OxRd"/>
</dbReference>
<name>A0A369CKW6_9GAMM</name>
<dbReference type="RefSeq" id="WP_114278168.1">
    <property type="nucleotide sequence ID" value="NZ_QPJY01000001.1"/>
</dbReference>
<comment type="caution">
    <text evidence="5">The sequence shown here is derived from an EMBL/GenBank/DDBJ whole genome shotgun (WGS) entry which is preliminary data.</text>
</comment>
<dbReference type="InterPro" id="IPR029061">
    <property type="entry name" value="THDP-binding"/>
</dbReference>
<dbReference type="SUPFAM" id="SSF53323">
    <property type="entry name" value="Pyruvate-ferredoxin oxidoreductase, PFOR, domain III"/>
    <property type="match status" value="1"/>
</dbReference>